<evidence type="ECO:0000256" key="1">
    <source>
        <dbReference type="SAM" id="SignalP"/>
    </source>
</evidence>
<dbReference type="InterPro" id="IPR039923">
    <property type="entry name" value="Protodermal_1"/>
</dbReference>
<name>A0A2I0A679_9ASPA</name>
<reference evidence="2 3" key="1">
    <citation type="journal article" date="2017" name="Nature">
        <title>The Apostasia genome and the evolution of orchids.</title>
        <authorList>
            <person name="Zhang G.Q."/>
            <person name="Liu K.W."/>
            <person name="Li Z."/>
            <person name="Lohaus R."/>
            <person name="Hsiao Y.Y."/>
            <person name="Niu S.C."/>
            <person name="Wang J.Y."/>
            <person name="Lin Y.C."/>
            <person name="Xu Q."/>
            <person name="Chen L.J."/>
            <person name="Yoshida K."/>
            <person name="Fujiwara S."/>
            <person name="Wang Z.W."/>
            <person name="Zhang Y.Q."/>
            <person name="Mitsuda N."/>
            <person name="Wang M."/>
            <person name="Liu G.H."/>
            <person name="Pecoraro L."/>
            <person name="Huang H.X."/>
            <person name="Xiao X.J."/>
            <person name="Lin M."/>
            <person name="Wu X.Y."/>
            <person name="Wu W.L."/>
            <person name="Chen Y.Y."/>
            <person name="Chang S.B."/>
            <person name="Sakamoto S."/>
            <person name="Ohme-Takagi M."/>
            <person name="Yagi M."/>
            <person name="Zeng S.J."/>
            <person name="Shen C.Y."/>
            <person name="Yeh C.M."/>
            <person name="Luo Y.B."/>
            <person name="Tsai W.C."/>
            <person name="Van de Peer Y."/>
            <person name="Liu Z.J."/>
        </authorList>
    </citation>
    <scope>NUCLEOTIDE SEQUENCE [LARGE SCALE GENOMIC DNA]</scope>
    <source>
        <strain evidence="3">cv. Shenzhen</strain>
        <tissue evidence="2">Stem</tissue>
    </source>
</reference>
<proteinExistence type="predicted"/>
<evidence type="ECO:0000313" key="2">
    <source>
        <dbReference type="EMBL" id="PKA51045.1"/>
    </source>
</evidence>
<dbReference type="EMBL" id="KZ452015">
    <property type="protein sequence ID" value="PKA51045.1"/>
    <property type="molecule type" value="Genomic_DNA"/>
</dbReference>
<dbReference type="Proteomes" id="UP000236161">
    <property type="component" value="Unassembled WGS sequence"/>
</dbReference>
<evidence type="ECO:0000313" key="3">
    <source>
        <dbReference type="Proteomes" id="UP000236161"/>
    </source>
</evidence>
<dbReference type="PANTHER" id="PTHR33210">
    <property type="entry name" value="PROTODERMAL FACTOR 1"/>
    <property type="match status" value="1"/>
</dbReference>
<dbReference type="PANTHER" id="PTHR33210:SF24">
    <property type="entry name" value="POLLEN OLE E 1 ALLERGEN AND EXTENSIN FAMILY PROTEIN"/>
    <property type="match status" value="1"/>
</dbReference>
<organism evidence="2 3">
    <name type="scientific">Apostasia shenzhenica</name>
    <dbReference type="NCBI Taxonomy" id="1088818"/>
    <lineage>
        <taxon>Eukaryota</taxon>
        <taxon>Viridiplantae</taxon>
        <taxon>Streptophyta</taxon>
        <taxon>Embryophyta</taxon>
        <taxon>Tracheophyta</taxon>
        <taxon>Spermatophyta</taxon>
        <taxon>Magnoliopsida</taxon>
        <taxon>Liliopsida</taxon>
        <taxon>Asparagales</taxon>
        <taxon>Orchidaceae</taxon>
        <taxon>Apostasioideae</taxon>
        <taxon>Apostasia</taxon>
    </lineage>
</organism>
<accession>A0A2I0A679</accession>
<feature type="chain" id="PRO_5014130561" evidence="1">
    <location>
        <begin position="33"/>
        <end position="317"/>
    </location>
</feature>
<keyword evidence="1" id="KW-0732">Signal</keyword>
<gene>
    <name evidence="2" type="ORF">AXF42_Ash007702</name>
</gene>
<protein>
    <submittedName>
        <fullName evidence="2">Uncharacterized protein</fullName>
    </submittedName>
</protein>
<dbReference type="AlphaFoldDB" id="A0A2I0A679"/>
<keyword evidence="3" id="KW-1185">Reference proteome</keyword>
<dbReference type="OrthoDB" id="1909008at2759"/>
<sequence>MASSAEHPNRFSLPPVLLFLLLRASFFATVNGDALVTGTVFCDQCKDGSLSFFDYPIYGAKVVVGCGAGEVVEETTNLLGYYAVRFPGSPDLSRCYAQLERGSTECGGAAGPAQRLSLVFRMFGWATYTVEPLLAQPNQPVGFCPKPWPSPAVPLPPPPPLPLPPLPQPAPVTRLPLPPPPPLAIPFLEASACSFDKWLTPEFKCHWRVVAPETTVAVVFGPVAAGKYGAEMTLWEGLHGRGDVYRTLLREATAALLNSYHSFRFFYSTLSVLTDTNLALLGSQRQALMAALRFRRANSGISGGRSIVGCNLTPCPS</sequence>
<dbReference type="STRING" id="1088818.A0A2I0A679"/>
<dbReference type="Pfam" id="PF01190">
    <property type="entry name" value="Pollen_Ole_e_1"/>
    <property type="match status" value="1"/>
</dbReference>
<feature type="signal peptide" evidence="1">
    <location>
        <begin position="1"/>
        <end position="32"/>
    </location>
</feature>